<feature type="transmembrane region" description="Helical" evidence="2">
    <location>
        <begin position="45"/>
        <end position="67"/>
    </location>
</feature>
<protein>
    <recommendedName>
        <fullName evidence="5">Transmembrane protein</fullName>
    </recommendedName>
</protein>
<accession>A0A8S1SS21</accession>
<dbReference type="EMBL" id="CAJJDP010000012">
    <property type="protein sequence ID" value="CAD8141987.1"/>
    <property type="molecule type" value="Genomic_DNA"/>
</dbReference>
<sequence length="318" mass="36890">MVKRMNSNSYFFRQLIIQLEKMDYNDESVGLCYCCVFFRYKQYTYLMMITNAIQGIILMGIGILGLLEEVQLLVFSTPITLSFLCLGSLVVFGLILQLIFLMRNSVLYVGRMMVVVNFLTSLFDLSSGIILLLSCFMELNFIEFNDIQQSFSASQRTILLIISILIIVVSLYGFWMTFLQYQTIIPLQEQLQKEFKVVPVISLRQAVARKLSKNFIGELTPNDNGKVNRQARGDSTSEQSQPLQRMQSKQFKQIEQNEPYANQRSEKLIKVSDNLAPYNEFYTISTNTMRHPQQTDELQTLRRQKTPRATYIKQQQES</sequence>
<evidence type="ECO:0008006" key="5">
    <source>
        <dbReference type="Google" id="ProtNLM"/>
    </source>
</evidence>
<evidence type="ECO:0000256" key="2">
    <source>
        <dbReference type="SAM" id="Phobius"/>
    </source>
</evidence>
<proteinExistence type="predicted"/>
<keyword evidence="2" id="KW-1133">Transmembrane helix</keyword>
<evidence type="ECO:0000313" key="4">
    <source>
        <dbReference type="Proteomes" id="UP000683925"/>
    </source>
</evidence>
<feature type="region of interest" description="Disordered" evidence="1">
    <location>
        <begin position="221"/>
        <end position="257"/>
    </location>
</feature>
<gene>
    <name evidence="3" type="ORF">POCTA_138.1.T0130235</name>
</gene>
<feature type="compositionally biased region" description="Polar residues" evidence="1">
    <location>
        <begin position="286"/>
        <end position="298"/>
    </location>
</feature>
<comment type="caution">
    <text evidence="3">The sequence shown here is derived from an EMBL/GenBank/DDBJ whole genome shotgun (WGS) entry which is preliminary data.</text>
</comment>
<keyword evidence="2" id="KW-0472">Membrane</keyword>
<dbReference type="AlphaFoldDB" id="A0A8S1SS21"/>
<name>A0A8S1SS21_PAROT</name>
<feature type="transmembrane region" description="Helical" evidence="2">
    <location>
        <begin position="157"/>
        <end position="178"/>
    </location>
</feature>
<keyword evidence="4" id="KW-1185">Reference proteome</keyword>
<feature type="transmembrane region" description="Helical" evidence="2">
    <location>
        <begin position="114"/>
        <end position="137"/>
    </location>
</feature>
<evidence type="ECO:0000313" key="3">
    <source>
        <dbReference type="EMBL" id="CAD8141987.1"/>
    </source>
</evidence>
<organism evidence="3 4">
    <name type="scientific">Paramecium octaurelia</name>
    <dbReference type="NCBI Taxonomy" id="43137"/>
    <lineage>
        <taxon>Eukaryota</taxon>
        <taxon>Sar</taxon>
        <taxon>Alveolata</taxon>
        <taxon>Ciliophora</taxon>
        <taxon>Intramacronucleata</taxon>
        <taxon>Oligohymenophorea</taxon>
        <taxon>Peniculida</taxon>
        <taxon>Parameciidae</taxon>
        <taxon>Paramecium</taxon>
    </lineage>
</organism>
<dbReference type="OMA" id="NEPYANQ"/>
<evidence type="ECO:0000256" key="1">
    <source>
        <dbReference type="SAM" id="MobiDB-lite"/>
    </source>
</evidence>
<dbReference type="Proteomes" id="UP000683925">
    <property type="component" value="Unassembled WGS sequence"/>
</dbReference>
<dbReference type="OrthoDB" id="306878at2759"/>
<feature type="region of interest" description="Disordered" evidence="1">
    <location>
        <begin position="286"/>
        <end position="318"/>
    </location>
</feature>
<feature type="transmembrane region" description="Helical" evidence="2">
    <location>
        <begin position="79"/>
        <end position="102"/>
    </location>
</feature>
<keyword evidence="2" id="KW-0812">Transmembrane</keyword>
<reference evidence="3" key="1">
    <citation type="submission" date="2021-01" db="EMBL/GenBank/DDBJ databases">
        <authorList>
            <consortium name="Genoscope - CEA"/>
            <person name="William W."/>
        </authorList>
    </citation>
    <scope>NUCLEOTIDE SEQUENCE</scope>
</reference>